<proteinExistence type="predicted"/>
<accession>A0ABR8R5Z0</accession>
<comment type="caution">
    <text evidence="1">The sequence shown here is derived from an EMBL/GenBank/DDBJ whole genome shotgun (WGS) entry which is preliminary data.</text>
</comment>
<organism evidence="1 2">
    <name type="scientific">Psychrobacillus faecigallinarum</name>
    <dbReference type="NCBI Taxonomy" id="2762235"/>
    <lineage>
        <taxon>Bacteria</taxon>
        <taxon>Bacillati</taxon>
        <taxon>Bacillota</taxon>
        <taxon>Bacilli</taxon>
        <taxon>Bacillales</taxon>
        <taxon>Bacillaceae</taxon>
        <taxon>Psychrobacillus</taxon>
    </lineage>
</organism>
<protein>
    <submittedName>
        <fullName evidence="1">Uncharacterized protein</fullName>
    </submittedName>
</protein>
<evidence type="ECO:0000313" key="2">
    <source>
        <dbReference type="Proteomes" id="UP000640786"/>
    </source>
</evidence>
<name>A0ABR8R5Z0_9BACI</name>
<gene>
    <name evidence="1" type="ORF">H9650_03680</name>
</gene>
<dbReference type="EMBL" id="JACSQO010000001">
    <property type="protein sequence ID" value="MBD7943209.1"/>
    <property type="molecule type" value="Genomic_DNA"/>
</dbReference>
<dbReference type="Proteomes" id="UP000640786">
    <property type="component" value="Unassembled WGS sequence"/>
</dbReference>
<keyword evidence="2" id="KW-1185">Reference proteome</keyword>
<dbReference type="RefSeq" id="WP_191696588.1">
    <property type="nucleotide sequence ID" value="NZ_JACSQO010000001.1"/>
</dbReference>
<evidence type="ECO:0000313" key="1">
    <source>
        <dbReference type="EMBL" id="MBD7943209.1"/>
    </source>
</evidence>
<reference evidence="1 2" key="1">
    <citation type="submission" date="2020-08" db="EMBL/GenBank/DDBJ databases">
        <title>A Genomic Blueprint of the Chicken Gut Microbiome.</title>
        <authorList>
            <person name="Gilroy R."/>
            <person name="Ravi A."/>
            <person name="Getino M."/>
            <person name="Pursley I."/>
            <person name="Horton D.L."/>
            <person name="Alikhan N.-F."/>
            <person name="Baker D."/>
            <person name="Gharbi K."/>
            <person name="Hall N."/>
            <person name="Watson M."/>
            <person name="Adriaenssens E.M."/>
            <person name="Foster-Nyarko E."/>
            <person name="Jarju S."/>
            <person name="Secka A."/>
            <person name="Antonio M."/>
            <person name="Oren A."/>
            <person name="Chaudhuri R."/>
            <person name="La Ragione R.M."/>
            <person name="Hildebrand F."/>
            <person name="Pallen M.J."/>
        </authorList>
    </citation>
    <scope>NUCLEOTIDE SEQUENCE [LARGE SCALE GENOMIC DNA]</scope>
    <source>
        <strain evidence="1 2">Sa2BUA9</strain>
    </source>
</reference>
<sequence length="158" mass="18939">METKMLYYKIFEKKVEPVDYVNWVTQMSENSDTSTSLNILSSLSETLNIFEVEDYFHRAVRELSMEEPTQDECSKYYFWYLLKQIIDNESIAINYAYEIYQVVREEFVSEELNVWYEISEMIDDYRYGDNVEGITRESLITTIVKEAEKQLNCNFLLN</sequence>